<accession>A0A2U3P3T9</accession>
<dbReference type="InterPro" id="IPR029063">
    <property type="entry name" value="SAM-dependent_MTases_sf"/>
</dbReference>
<dbReference type="InterPro" id="IPR013216">
    <property type="entry name" value="Methyltransf_11"/>
</dbReference>
<evidence type="ECO:0000313" key="3">
    <source>
        <dbReference type="EMBL" id="SPM38407.1"/>
    </source>
</evidence>
<dbReference type="InterPro" id="IPR050508">
    <property type="entry name" value="Methyltransf_Superfamily"/>
</dbReference>
<keyword evidence="3" id="KW-0808">Transferase</keyword>
<dbReference type="PANTHER" id="PTHR42912">
    <property type="entry name" value="METHYLTRANSFERASE"/>
    <property type="match status" value="1"/>
</dbReference>
<dbReference type="GO" id="GO:0008757">
    <property type="term" value="F:S-adenosylmethionine-dependent methyltransferase activity"/>
    <property type="evidence" value="ECO:0007669"/>
    <property type="project" value="InterPro"/>
</dbReference>
<dbReference type="CDD" id="cd02440">
    <property type="entry name" value="AdoMet_MTases"/>
    <property type="match status" value="1"/>
</dbReference>
<dbReference type="Gene3D" id="3.40.50.150">
    <property type="entry name" value="Vaccinia Virus protein VP39"/>
    <property type="match status" value="1"/>
</dbReference>
<keyword evidence="4" id="KW-1185">Reference proteome</keyword>
<evidence type="ECO:0000313" key="4">
    <source>
        <dbReference type="Proteomes" id="UP000240424"/>
    </source>
</evidence>
<evidence type="ECO:0000259" key="2">
    <source>
        <dbReference type="Pfam" id="PF08241"/>
    </source>
</evidence>
<organism evidence="3 4">
    <name type="scientific">Mycobacterium numidiamassiliense</name>
    <dbReference type="NCBI Taxonomy" id="1841861"/>
    <lineage>
        <taxon>Bacteria</taxon>
        <taxon>Bacillati</taxon>
        <taxon>Actinomycetota</taxon>
        <taxon>Actinomycetes</taxon>
        <taxon>Mycobacteriales</taxon>
        <taxon>Mycobacteriaceae</taxon>
        <taxon>Mycobacterium</taxon>
    </lineage>
</organism>
<dbReference type="Pfam" id="PF08241">
    <property type="entry name" value="Methyltransf_11"/>
    <property type="match status" value="1"/>
</dbReference>
<feature type="non-terminal residue" evidence="3">
    <location>
        <position position="1"/>
    </location>
</feature>
<protein>
    <submittedName>
        <fullName evidence="3">Methyltransferase</fullName>
    </submittedName>
</protein>
<dbReference type="STRING" id="1841861.GCA_900157365_04787"/>
<dbReference type="EMBL" id="FUEZ01000003">
    <property type="protein sequence ID" value="SPM38407.1"/>
    <property type="molecule type" value="Genomic_DNA"/>
</dbReference>
<proteinExistence type="predicted"/>
<dbReference type="AlphaFoldDB" id="A0A2U3P3T9"/>
<reference evidence="3 4" key="1">
    <citation type="submission" date="2017-01" db="EMBL/GenBank/DDBJ databases">
        <authorList>
            <consortium name="Urmite Genomes"/>
        </authorList>
    </citation>
    <scope>NUCLEOTIDE SEQUENCE [LARGE SCALE GENOMIC DNA]</scope>
    <source>
        <strain evidence="3 4">AB215</strain>
    </source>
</reference>
<gene>
    <name evidence="3" type="ORF">MNAB215_584</name>
</gene>
<dbReference type="Proteomes" id="UP000240424">
    <property type="component" value="Unassembled WGS sequence"/>
</dbReference>
<dbReference type="GO" id="GO:0032259">
    <property type="term" value="P:methylation"/>
    <property type="evidence" value="ECO:0007669"/>
    <property type="project" value="UniProtKB-KW"/>
</dbReference>
<evidence type="ECO:0000256" key="1">
    <source>
        <dbReference type="ARBA" id="ARBA00022603"/>
    </source>
</evidence>
<feature type="domain" description="Methyltransferase type 11" evidence="2">
    <location>
        <begin position="82"/>
        <end position="170"/>
    </location>
</feature>
<name>A0A2U3P3T9_9MYCO</name>
<dbReference type="SUPFAM" id="SSF53335">
    <property type="entry name" value="S-adenosyl-L-methionine-dependent methyltransferases"/>
    <property type="match status" value="1"/>
</dbReference>
<sequence length="296" mass="32746">LTKSLNEVEAITTFLRDEIEVEEVDGIARVRLSRTSPGIEANAYYFGHPKWADSWLRHVHRYPELRDRWLAAAGSWDDRVVVDIGCGPGNLFACVGTRPDVLIGVDVAEGSLRIAKTQGYLPLLADAQDLPFRNAFADLVVLNGSLHHIDDMTAALREGARLVKPGGYLVTDHDPQRSAWNFRGFGKLLWELRRPIYRALERGGHSAVGDEGTWALRTELHHKPGDGVSREWFLETLEPLGFEVRTYPHSHRVGAAALDGEMGRPPMQIRIGQLLSGIGSSTPAGALSLMCVARRT</sequence>
<keyword evidence="1 3" id="KW-0489">Methyltransferase</keyword>